<dbReference type="PANTHER" id="PTHR30543:SF21">
    <property type="entry name" value="NAD(P)H-DEPENDENT FMN REDUCTASE LOT6"/>
    <property type="match status" value="1"/>
</dbReference>
<accession>A0ABT0LJL4</accession>
<evidence type="ECO:0000256" key="2">
    <source>
        <dbReference type="ARBA" id="ARBA00022643"/>
    </source>
</evidence>
<organism evidence="4 5">
    <name type="scientific">Shewanella surugensis</name>
    <dbReference type="NCBI Taxonomy" id="212020"/>
    <lineage>
        <taxon>Bacteria</taxon>
        <taxon>Pseudomonadati</taxon>
        <taxon>Pseudomonadota</taxon>
        <taxon>Gammaproteobacteria</taxon>
        <taxon>Alteromonadales</taxon>
        <taxon>Shewanellaceae</taxon>
        <taxon>Shewanella</taxon>
    </lineage>
</organism>
<evidence type="ECO:0000256" key="1">
    <source>
        <dbReference type="ARBA" id="ARBA00001917"/>
    </source>
</evidence>
<dbReference type="Gene3D" id="3.40.50.360">
    <property type="match status" value="1"/>
</dbReference>
<dbReference type="Proteomes" id="UP001203423">
    <property type="component" value="Unassembled WGS sequence"/>
</dbReference>
<protein>
    <submittedName>
        <fullName evidence="4">NAD(P)H-dependent oxidoreductase</fullName>
    </submittedName>
</protein>
<proteinExistence type="predicted"/>
<dbReference type="EMBL" id="JAKIKS010000174">
    <property type="protein sequence ID" value="MCL1127555.1"/>
    <property type="molecule type" value="Genomic_DNA"/>
</dbReference>
<sequence length="177" mass="19514">MKILAFAASNSRQSINKKLAGYAASLVPNASVELLDLNDYELPLFSTDKEQELGHPALAQAFFNKITAADKLIISFAEHNGSYTAAYKNLFDWVSRINNKVYQHKPTLLLSTSPGLGGAASVMRSALHSAPFFGADVKANLSIPRFFDNFDTTHHKMINEELNQKLIEAIAKLNDET</sequence>
<dbReference type="InterPro" id="IPR050712">
    <property type="entry name" value="NAD(P)H-dep_reductase"/>
</dbReference>
<dbReference type="SUPFAM" id="SSF52218">
    <property type="entry name" value="Flavoproteins"/>
    <property type="match status" value="1"/>
</dbReference>
<evidence type="ECO:0000313" key="5">
    <source>
        <dbReference type="Proteomes" id="UP001203423"/>
    </source>
</evidence>
<dbReference type="PANTHER" id="PTHR30543">
    <property type="entry name" value="CHROMATE REDUCTASE"/>
    <property type="match status" value="1"/>
</dbReference>
<keyword evidence="2" id="KW-0288">FMN</keyword>
<comment type="cofactor">
    <cofactor evidence="1">
        <name>FMN</name>
        <dbReference type="ChEBI" id="CHEBI:58210"/>
    </cofactor>
</comment>
<dbReference type="Pfam" id="PF03358">
    <property type="entry name" value="FMN_red"/>
    <property type="match status" value="1"/>
</dbReference>
<dbReference type="RefSeq" id="WP_248942995.1">
    <property type="nucleotide sequence ID" value="NZ_JAKIKS010000174.1"/>
</dbReference>
<reference evidence="4 5" key="1">
    <citation type="submission" date="2022-01" db="EMBL/GenBank/DDBJ databases">
        <title>Whole genome-based taxonomy of the Shewanellaceae.</title>
        <authorList>
            <person name="Martin-Rodriguez A.J."/>
        </authorList>
    </citation>
    <scope>NUCLEOTIDE SEQUENCE [LARGE SCALE GENOMIC DNA]</scope>
    <source>
        <strain evidence="4 5">DSM 17177</strain>
    </source>
</reference>
<dbReference type="InterPro" id="IPR005025">
    <property type="entry name" value="FMN_Rdtase-like_dom"/>
</dbReference>
<evidence type="ECO:0000259" key="3">
    <source>
        <dbReference type="Pfam" id="PF03358"/>
    </source>
</evidence>
<evidence type="ECO:0000313" key="4">
    <source>
        <dbReference type="EMBL" id="MCL1127555.1"/>
    </source>
</evidence>
<comment type="caution">
    <text evidence="4">The sequence shown here is derived from an EMBL/GenBank/DDBJ whole genome shotgun (WGS) entry which is preliminary data.</text>
</comment>
<name>A0ABT0LJL4_9GAMM</name>
<dbReference type="InterPro" id="IPR029039">
    <property type="entry name" value="Flavoprotein-like_sf"/>
</dbReference>
<keyword evidence="2" id="KW-0285">Flavoprotein</keyword>
<gene>
    <name evidence="4" type="ORF">L2764_24550</name>
</gene>
<keyword evidence="5" id="KW-1185">Reference proteome</keyword>
<feature type="domain" description="NADPH-dependent FMN reductase-like" evidence="3">
    <location>
        <begin position="1"/>
        <end position="135"/>
    </location>
</feature>